<dbReference type="Proteomes" id="UP000636709">
    <property type="component" value="Unassembled WGS sequence"/>
</dbReference>
<dbReference type="Pfam" id="PF14309">
    <property type="entry name" value="DUF4378"/>
    <property type="match status" value="1"/>
</dbReference>
<name>A0A835KII7_9POAL</name>
<dbReference type="InterPro" id="IPR025486">
    <property type="entry name" value="DUF4378"/>
</dbReference>
<reference evidence="3" key="1">
    <citation type="submission" date="2020-07" db="EMBL/GenBank/DDBJ databases">
        <title>Genome sequence and genetic diversity analysis of an under-domesticated orphan crop, white fonio (Digitaria exilis).</title>
        <authorList>
            <person name="Bennetzen J.L."/>
            <person name="Chen S."/>
            <person name="Ma X."/>
            <person name="Wang X."/>
            <person name="Yssel A.E.J."/>
            <person name="Chaluvadi S.R."/>
            <person name="Johnson M."/>
            <person name="Gangashetty P."/>
            <person name="Hamidou F."/>
            <person name="Sanogo M.D."/>
            <person name="Zwaenepoel A."/>
            <person name="Wallace J."/>
            <person name="Van De Peer Y."/>
            <person name="Van Deynze A."/>
        </authorList>
    </citation>
    <scope>NUCLEOTIDE SEQUENCE</scope>
    <source>
        <tissue evidence="3">Leaves</tissue>
    </source>
</reference>
<dbReference type="AlphaFoldDB" id="A0A835KII7"/>
<evidence type="ECO:0000313" key="4">
    <source>
        <dbReference type="Proteomes" id="UP000636709"/>
    </source>
</evidence>
<dbReference type="PANTHER" id="PTHR21726:SF61">
    <property type="entry name" value="DNAA INITIATOR-ASSOCIATING PROTEIN"/>
    <property type="match status" value="1"/>
</dbReference>
<feature type="region of interest" description="Disordered" evidence="1">
    <location>
        <begin position="588"/>
        <end position="640"/>
    </location>
</feature>
<feature type="compositionally biased region" description="Basic and acidic residues" evidence="1">
    <location>
        <begin position="249"/>
        <end position="259"/>
    </location>
</feature>
<comment type="caution">
    <text evidence="3">The sequence shown here is derived from an EMBL/GenBank/DDBJ whole genome shotgun (WGS) entry which is preliminary data.</text>
</comment>
<keyword evidence="4" id="KW-1185">Reference proteome</keyword>
<evidence type="ECO:0000259" key="2">
    <source>
        <dbReference type="Pfam" id="PF14309"/>
    </source>
</evidence>
<accession>A0A835KII7</accession>
<evidence type="ECO:0000256" key="1">
    <source>
        <dbReference type="SAM" id="MobiDB-lite"/>
    </source>
</evidence>
<proteinExistence type="predicted"/>
<feature type="compositionally biased region" description="Basic and acidic residues" evidence="1">
    <location>
        <begin position="611"/>
        <end position="627"/>
    </location>
</feature>
<feature type="domain" description="DUF4378" evidence="2">
    <location>
        <begin position="666"/>
        <end position="801"/>
    </location>
</feature>
<feature type="region of interest" description="Disordered" evidence="1">
    <location>
        <begin position="1"/>
        <end position="50"/>
    </location>
</feature>
<feature type="region of interest" description="Disordered" evidence="1">
    <location>
        <begin position="311"/>
        <end position="340"/>
    </location>
</feature>
<feature type="compositionally biased region" description="Polar residues" evidence="1">
    <location>
        <begin position="286"/>
        <end position="295"/>
    </location>
</feature>
<feature type="compositionally biased region" description="Polar residues" evidence="1">
    <location>
        <begin position="236"/>
        <end position="248"/>
    </location>
</feature>
<protein>
    <recommendedName>
        <fullName evidence="2">DUF4378 domain-containing protein</fullName>
    </recommendedName>
</protein>
<sequence length="810" mass="90379">MGLSSMPAVNRQQPTKAIDSTELQNSGPEDWSNTSRSIYTSPQKQQKTGQVIDDRWQDNEILFNAPDTRPSWPRRHAHKLASPVKSPRSMSRRNKARLIEAAVKVLEPGLQSRNRKLKQRQAYLEYSCSSDDGLPGTAAVLHNWSDHQFLREMPDVDAQRFDAHNKGATSLHHSISNKQIEKNISRRSIPFRRSDQKCKIQPEGNGKCLLISSHEKAGFEDSVKRTSNYVAITNQDAQKNQPRNISQENARRGPLKENNLKQNTIACREEDPGYMVQRNKHRSREQNATNTAQDFVSLNKRMAGCKSLRSKRKELDRFGESHTSAENKNMTTKGIPRSSLYSDTSNKLKLRTLTPKVMEKDMIIAKGAGLVSEKPKSASQNYARNDFPRQSLSCNVSRGIKKSGIISFTSSSPVKVVATSLCSDNATRTGTHVQVSPVGDCPRRHSRIDCQNTFQRGIAISSPGTAESFFFNQDEMKNRDIPGGRAASFLFEKKGVVPVAEESLSDELLWQRNSMHAVTYQFRDPSKPVQLHKKHEKFFTDHHLQADAKGCNTPASISRGSKKKRPTSLLQSTYADGAFIPRIPLNTAEATSTNSHPRDTCTPAASVQDVTTERNSRCSDTNFHKSDAQPPEQEVQDSKLKHHGEVTTTVELLLTNVRSSSRRESEEPSKTFLLRTIESALATLTPGAQQDLNSIKSKDVNSLRNLALDSVWDCLDSMSAQLCDSGYRSFTKLGLICTEERLATEVRKEIAMCSSMAGRGLDELAVSEVEHAVEAGMGTALEAFQIGAQIEHDLVQELVNEIGFDIFRRS</sequence>
<feature type="compositionally biased region" description="Polar residues" evidence="1">
    <location>
        <begin position="21"/>
        <end position="49"/>
    </location>
</feature>
<gene>
    <name evidence="3" type="ORF">HU200_019074</name>
</gene>
<evidence type="ECO:0000313" key="3">
    <source>
        <dbReference type="EMBL" id="KAF8727466.1"/>
    </source>
</evidence>
<organism evidence="3 4">
    <name type="scientific">Digitaria exilis</name>
    <dbReference type="NCBI Taxonomy" id="1010633"/>
    <lineage>
        <taxon>Eukaryota</taxon>
        <taxon>Viridiplantae</taxon>
        <taxon>Streptophyta</taxon>
        <taxon>Embryophyta</taxon>
        <taxon>Tracheophyta</taxon>
        <taxon>Spermatophyta</taxon>
        <taxon>Magnoliopsida</taxon>
        <taxon>Liliopsida</taxon>
        <taxon>Poales</taxon>
        <taxon>Poaceae</taxon>
        <taxon>PACMAD clade</taxon>
        <taxon>Panicoideae</taxon>
        <taxon>Panicodae</taxon>
        <taxon>Paniceae</taxon>
        <taxon>Anthephorinae</taxon>
        <taxon>Digitaria</taxon>
    </lineage>
</organism>
<dbReference type="OrthoDB" id="1928505at2759"/>
<dbReference type="EMBL" id="JACEFO010001644">
    <property type="protein sequence ID" value="KAF8727466.1"/>
    <property type="molecule type" value="Genomic_DNA"/>
</dbReference>
<feature type="compositionally biased region" description="Basic and acidic residues" evidence="1">
    <location>
        <begin position="313"/>
        <end position="325"/>
    </location>
</feature>
<feature type="region of interest" description="Disordered" evidence="1">
    <location>
        <begin position="65"/>
        <end position="93"/>
    </location>
</feature>
<dbReference type="PANTHER" id="PTHR21726">
    <property type="entry name" value="PHOSPHATIDYLINOSITOL N-ACETYLGLUCOSAMINYLTRANSFERASE SUBUNIT P DOWN SYNDROME CRITICAL REGION PROTEIN 5 -RELATED"/>
    <property type="match status" value="1"/>
</dbReference>
<feature type="region of interest" description="Disordered" evidence="1">
    <location>
        <begin position="236"/>
        <end position="295"/>
    </location>
</feature>